<dbReference type="GO" id="GO:0005886">
    <property type="term" value="C:plasma membrane"/>
    <property type="evidence" value="ECO:0007669"/>
    <property type="project" value="UniProtKB-SubCell"/>
</dbReference>
<dbReference type="Pfam" id="PF00213">
    <property type="entry name" value="OSCP"/>
    <property type="match status" value="1"/>
</dbReference>
<dbReference type="Proteomes" id="UP000308186">
    <property type="component" value="Unassembled WGS sequence"/>
</dbReference>
<dbReference type="Gene3D" id="1.10.520.20">
    <property type="entry name" value="N-terminal domain of the delta subunit of the F1F0-ATP synthase"/>
    <property type="match status" value="1"/>
</dbReference>
<reference evidence="10 12" key="2">
    <citation type="submission" date="2019-06" db="EMBL/GenBank/DDBJ databases">
        <title>Genome Announcement To Ensure Probiotic Safety of Streptococcus salivarius UBSS01.</title>
        <authorList>
            <person name="Sulthana A."/>
            <person name="Lakshmi S.G."/>
            <person name="Madempudi R.S."/>
        </authorList>
    </citation>
    <scope>NUCLEOTIDE SEQUENCE [LARGE SCALE GENOMIC DNA]</scope>
    <source>
        <strain evidence="10 12">UBSS01</strain>
    </source>
</reference>
<dbReference type="EMBL" id="VDCW01000004">
    <property type="protein sequence ID" value="TNF67957.1"/>
    <property type="molecule type" value="Genomic_DNA"/>
</dbReference>
<dbReference type="InterPro" id="IPR000711">
    <property type="entry name" value="ATPase_OSCP/dsu"/>
</dbReference>
<evidence type="ECO:0000313" key="10">
    <source>
        <dbReference type="EMBL" id="TNF67957.1"/>
    </source>
</evidence>
<dbReference type="EMBL" id="JJMT01000014">
    <property type="protein sequence ID" value="KEO45066.1"/>
    <property type="molecule type" value="Genomic_DNA"/>
</dbReference>
<evidence type="ECO:0000256" key="3">
    <source>
        <dbReference type="ARBA" id="ARBA00022475"/>
    </source>
</evidence>
<keyword evidence="5 8" id="KW-0406">Ion transport</keyword>
<dbReference type="NCBIfam" id="TIGR01145">
    <property type="entry name" value="ATP_synt_delta"/>
    <property type="match status" value="1"/>
</dbReference>
<evidence type="ECO:0000256" key="5">
    <source>
        <dbReference type="ARBA" id="ARBA00023065"/>
    </source>
</evidence>
<keyword evidence="3 8" id="KW-1003">Cell membrane</keyword>
<dbReference type="SUPFAM" id="SSF47928">
    <property type="entry name" value="N-terminal domain of the delta subunit of the F1F0-ATP synthase"/>
    <property type="match status" value="1"/>
</dbReference>
<dbReference type="HAMAP" id="MF_01416">
    <property type="entry name" value="ATP_synth_delta_bact"/>
    <property type="match status" value="1"/>
</dbReference>
<accession>A0A074IY88</accession>
<dbReference type="Proteomes" id="UP000027855">
    <property type="component" value="Unassembled WGS sequence"/>
</dbReference>
<evidence type="ECO:0000256" key="2">
    <source>
        <dbReference type="ARBA" id="ARBA00022448"/>
    </source>
</evidence>
<dbReference type="InterPro" id="IPR026015">
    <property type="entry name" value="ATP_synth_OSCP/delta_N_sf"/>
</dbReference>
<evidence type="ECO:0000313" key="12">
    <source>
        <dbReference type="Proteomes" id="UP000308186"/>
    </source>
</evidence>
<keyword evidence="8" id="KW-0139">CF(1)</keyword>
<evidence type="ECO:0000256" key="4">
    <source>
        <dbReference type="ARBA" id="ARBA00022781"/>
    </source>
</evidence>
<evidence type="ECO:0000256" key="7">
    <source>
        <dbReference type="ARBA" id="ARBA00023310"/>
    </source>
</evidence>
<protein>
    <recommendedName>
        <fullName evidence="8">ATP synthase subunit delta</fullName>
    </recommendedName>
    <alternativeName>
        <fullName evidence="8">ATP synthase F(1) sector subunit delta</fullName>
    </alternativeName>
    <alternativeName>
        <fullName evidence="8">F-type ATPase subunit delta</fullName>
        <shortName evidence="8">F-ATPase subunit delta</shortName>
    </alternativeName>
</protein>
<evidence type="ECO:0000313" key="11">
    <source>
        <dbReference type="Proteomes" id="UP000027855"/>
    </source>
</evidence>
<keyword evidence="4 8" id="KW-0375">Hydrogen ion transport</keyword>
<comment type="subcellular location">
    <subcellularLocation>
        <location evidence="8">Cell membrane</location>
        <topology evidence="8">Peripheral membrane protein</topology>
    </subcellularLocation>
    <subcellularLocation>
        <location evidence="1">Membrane</location>
    </subcellularLocation>
</comment>
<comment type="function">
    <text evidence="8">This protein is part of the stalk that links CF(0) to CF(1). It either transmits conformational changes from CF(0) to CF(1) or is implicated in proton conduction.</text>
</comment>
<keyword evidence="6 8" id="KW-0472">Membrane</keyword>
<comment type="function">
    <text evidence="8">F(1)F(0) ATP synthase produces ATP from ADP in the presence of a proton or sodium gradient. F-type ATPases consist of two structural domains, F(1) containing the extramembraneous catalytic core and F(0) containing the membrane proton channel, linked together by a central stalk and a peripheral stalk. During catalysis, ATP synthesis in the catalytic domain of F(1) is coupled via a rotary mechanism of the central stalk subunits to proton translocation.</text>
</comment>
<proteinExistence type="inferred from homology"/>
<dbReference type="PRINTS" id="PR00125">
    <property type="entry name" value="ATPASEDELTA"/>
</dbReference>
<evidence type="ECO:0000256" key="8">
    <source>
        <dbReference type="HAMAP-Rule" id="MF_01416"/>
    </source>
</evidence>
<sequence>MDKKTQALVEQYARSLVEVAFEQDAVSTIQEEVRQILTVFAETNLKTFLSQENVTSEAKKESLSLFQESCSVYMNNFLEVILLNDRANILYDVLKLVLELFDQEDNSYDVTVTSASPLSEEQKARLLAIVSQKFEIKTRRLVEKIDEDLIGGFVIKAKNKVVDTSIRSQLQTFKTNLK</sequence>
<evidence type="ECO:0000313" key="9">
    <source>
        <dbReference type="EMBL" id="KEO45066.1"/>
    </source>
</evidence>
<comment type="similarity">
    <text evidence="8">Belongs to the ATPase delta chain family.</text>
</comment>
<organism evidence="9 11">
    <name type="scientific">Streptococcus salivarius</name>
    <dbReference type="NCBI Taxonomy" id="1304"/>
    <lineage>
        <taxon>Bacteria</taxon>
        <taxon>Bacillati</taxon>
        <taxon>Bacillota</taxon>
        <taxon>Bacilli</taxon>
        <taxon>Lactobacillales</taxon>
        <taxon>Streptococcaceae</taxon>
        <taxon>Streptococcus</taxon>
    </lineage>
</organism>
<keyword evidence="7 8" id="KW-0066">ATP synthesis</keyword>
<reference evidence="9 11" key="1">
    <citation type="submission" date="2014-04" db="EMBL/GenBank/DDBJ databases">
        <title>Variable characteristics of bacteriocin-producing Streptococcus salivarius strains isolated from Malaysian subjects.</title>
        <authorList>
            <person name="Philip K."/>
            <person name="Barbour A."/>
        </authorList>
    </citation>
    <scope>NUCLEOTIDE SEQUENCE [LARGE SCALE GENOMIC DNA]</scope>
    <source>
        <strain evidence="9 11">NU10</strain>
    </source>
</reference>
<dbReference type="GO" id="GO:0046933">
    <property type="term" value="F:proton-transporting ATP synthase activity, rotational mechanism"/>
    <property type="evidence" value="ECO:0007669"/>
    <property type="project" value="UniProtKB-UniRule"/>
</dbReference>
<dbReference type="GO" id="GO:0045259">
    <property type="term" value="C:proton-transporting ATP synthase complex"/>
    <property type="evidence" value="ECO:0007669"/>
    <property type="project" value="UniProtKB-KW"/>
</dbReference>
<comment type="caution">
    <text evidence="9">The sequence shown here is derived from an EMBL/GenBank/DDBJ whole genome shotgun (WGS) entry which is preliminary data.</text>
</comment>
<gene>
    <name evidence="8" type="primary">atpH</name>
    <name evidence="9" type="ORF">DL07_02385</name>
    <name evidence="10" type="ORF">FBF48_04585</name>
</gene>
<dbReference type="RefSeq" id="WP_037601953.1">
    <property type="nucleotide sequence ID" value="NZ_CACRUJ010000003.1"/>
</dbReference>
<dbReference type="PANTHER" id="PTHR11910">
    <property type="entry name" value="ATP SYNTHASE DELTA CHAIN"/>
    <property type="match status" value="1"/>
</dbReference>
<evidence type="ECO:0000256" key="1">
    <source>
        <dbReference type="ARBA" id="ARBA00004370"/>
    </source>
</evidence>
<dbReference type="AlphaFoldDB" id="A0A074IY88"/>
<name>A0A074IY88_STRSL</name>
<evidence type="ECO:0000256" key="6">
    <source>
        <dbReference type="ARBA" id="ARBA00023136"/>
    </source>
</evidence>
<keyword evidence="2 8" id="KW-0813">Transport</keyword>
<dbReference type="NCBIfam" id="NF004401">
    <property type="entry name" value="PRK05758.2-1"/>
    <property type="match status" value="1"/>
</dbReference>